<dbReference type="InterPro" id="IPR025484">
    <property type="entry name" value="DUF4376"/>
</dbReference>
<dbReference type="AlphaFoldDB" id="A0A1H8A3B2"/>
<dbReference type="STRING" id="97481.SAMN05444853_13410"/>
<proteinExistence type="predicted"/>
<evidence type="ECO:0000313" key="2">
    <source>
        <dbReference type="EMBL" id="SEM64269.1"/>
    </source>
</evidence>
<organism evidence="2 3">
    <name type="scientific">Phocoenobacter skyensis</name>
    <dbReference type="NCBI Taxonomy" id="97481"/>
    <lineage>
        <taxon>Bacteria</taxon>
        <taxon>Pseudomonadati</taxon>
        <taxon>Pseudomonadota</taxon>
        <taxon>Gammaproteobacteria</taxon>
        <taxon>Pasteurellales</taxon>
        <taxon>Pasteurellaceae</taxon>
        <taxon>Phocoenobacter</taxon>
    </lineage>
</organism>
<evidence type="ECO:0000259" key="1">
    <source>
        <dbReference type="Pfam" id="PF14301"/>
    </source>
</evidence>
<name>A0A1H8A3B2_9PAST</name>
<feature type="domain" description="DUF4376" evidence="1">
    <location>
        <begin position="90"/>
        <end position="197"/>
    </location>
</feature>
<dbReference type="Pfam" id="PF14301">
    <property type="entry name" value="DUF4376"/>
    <property type="match status" value="1"/>
</dbReference>
<dbReference type="RefSeq" id="WP_176673470.1">
    <property type="nucleotide sequence ID" value="NZ_CP016180.1"/>
</dbReference>
<dbReference type="GeneID" id="83544486"/>
<reference evidence="3" key="1">
    <citation type="submission" date="2016-10" db="EMBL/GenBank/DDBJ databases">
        <authorList>
            <person name="Varghese N."/>
            <person name="Submissions S."/>
        </authorList>
    </citation>
    <scope>NUCLEOTIDE SEQUENCE [LARGE SCALE GENOMIC DNA]</scope>
    <source>
        <strain evidence="3">DSM 24204</strain>
    </source>
</reference>
<accession>A0A1H8A3B2</accession>
<sequence length="220" mass="25497">MKVFLFNSKLISAISKKEEITEDTFLITEAEEKLIRETQRFGGFFWIAEDGSLGISGVPPAPTSDYQWDDGTKSWIIDIESKNARLKKERKEVWEKIKKKRYQACQGGVYIESVGKWFHTDLVSEIGYQQLINNLSLGIWVDVKWKTMSGDFVDMTEELLKEIHAKKFSEYQLNYFNAERHHAQLKTCENPLAYDFSSGWTEEYIDSEQYVSTYANASPA</sequence>
<evidence type="ECO:0000313" key="3">
    <source>
        <dbReference type="Proteomes" id="UP000198883"/>
    </source>
</evidence>
<gene>
    <name evidence="2" type="ORF">SAMN05444853_13410</name>
</gene>
<dbReference type="Proteomes" id="UP000198883">
    <property type="component" value="Unassembled WGS sequence"/>
</dbReference>
<protein>
    <recommendedName>
        <fullName evidence="1">DUF4376 domain-containing protein</fullName>
    </recommendedName>
</protein>
<dbReference type="EMBL" id="FOBN01000034">
    <property type="protein sequence ID" value="SEM64269.1"/>
    <property type="molecule type" value="Genomic_DNA"/>
</dbReference>